<dbReference type="EMBL" id="CAJOBA010000410">
    <property type="protein sequence ID" value="CAF3529917.1"/>
    <property type="molecule type" value="Genomic_DNA"/>
</dbReference>
<feature type="compositionally biased region" description="Low complexity" evidence="1">
    <location>
        <begin position="149"/>
        <end position="161"/>
    </location>
</feature>
<feature type="compositionally biased region" description="Polar residues" evidence="1">
    <location>
        <begin position="265"/>
        <end position="275"/>
    </location>
</feature>
<dbReference type="InterPro" id="IPR008942">
    <property type="entry name" value="ENTH_VHS"/>
</dbReference>
<feature type="region of interest" description="Disordered" evidence="1">
    <location>
        <begin position="130"/>
        <end position="172"/>
    </location>
</feature>
<reference evidence="4" key="1">
    <citation type="submission" date="2021-02" db="EMBL/GenBank/DDBJ databases">
        <authorList>
            <person name="Nowell W R."/>
        </authorList>
    </citation>
    <scope>NUCLEOTIDE SEQUENCE</scope>
</reference>
<name>A0A8S2GKP1_9BILA</name>
<proteinExistence type="predicted"/>
<feature type="region of interest" description="Disordered" evidence="1">
    <location>
        <begin position="203"/>
        <end position="290"/>
    </location>
</feature>
<dbReference type="Gene3D" id="1.25.40.90">
    <property type="match status" value="2"/>
</dbReference>
<dbReference type="GO" id="GO:0006897">
    <property type="term" value="P:endocytosis"/>
    <property type="evidence" value="ECO:0007669"/>
    <property type="project" value="TreeGrafter"/>
</dbReference>
<dbReference type="AlphaFoldDB" id="A0A8S2GKP1"/>
<evidence type="ECO:0000313" key="5">
    <source>
        <dbReference type="Proteomes" id="UP000682733"/>
    </source>
</evidence>
<organism evidence="4 5">
    <name type="scientific">Didymodactylos carnosus</name>
    <dbReference type="NCBI Taxonomy" id="1234261"/>
    <lineage>
        <taxon>Eukaryota</taxon>
        <taxon>Metazoa</taxon>
        <taxon>Spiralia</taxon>
        <taxon>Gnathifera</taxon>
        <taxon>Rotifera</taxon>
        <taxon>Eurotatoria</taxon>
        <taxon>Bdelloidea</taxon>
        <taxon>Philodinida</taxon>
        <taxon>Philodinidae</taxon>
        <taxon>Didymodactylos</taxon>
    </lineage>
</organism>
<dbReference type="PROSITE" id="PS50942">
    <property type="entry name" value="ENTH"/>
    <property type="match status" value="1"/>
</dbReference>
<dbReference type="PANTHER" id="PTHR12276">
    <property type="entry name" value="EPSIN/ENT-RELATED"/>
    <property type="match status" value="1"/>
</dbReference>
<dbReference type="GO" id="GO:0005886">
    <property type="term" value="C:plasma membrane"/>
    <property type="evidence" value="ECO:0007669"/>
    <property type="project" value="TreeGrafter"/>
</dbReference>
<evidence type="ECO:0000256" key="1">
    <source>
        <dbReference type="SAM" id="MobiDB-lite"/>
    </source>
</evidence>
<feature type="compositionally biased region" description="Polar residues" evidence="1">
    <location>
        <begin position="484"/>
        <end position="533"/>
    </location>
</feature>
<dbReference type="GO" id="GO:0005768">
    <property type="term" value="C:endosome"/>
    <property type="evidence" value="ECO:0007669"/>
    <property type="project" value="TreeGrafter"/>
</dbReference>
<comment type="caution">
    <text evidence="4">The sequence shown here is derived from an EMBL/GenBank/DDBJ whole genome shotgun (WGS) entry which is preliminary data.</text>
</comment>
<accession>A0A8S2GKP1</accession>
<evidence type="ECO:0000313" key="3">
    <source>
        <dbReference type="EMBL" id="CAF0751143.1"/>
    </source>
</evidence>
<dbReference type="SMART" id="SM00273">
    <property type="entry name" value="ENTH"/>
    <property type="match status" value="1"/>
</dbReference>
<evidence type="ECO:0000313" key="4">
    <source>
        <dbReference type="EMBL" id="CAF3529917.1"/>
    </source>
</evidence>
<dbReference type="GO" id="GO:0005543">
    <property type="term" value="F:phospholipid binding"/>
    <property type="evidence" value="ECO:0007669"/>
    <property type="project" value="TreeGrafter"/>
</dbReference>
<dbReference type="Pfam" id="PF01417">
    <property type="entry name" value="ENTH"/>
    <property type="match status" value="1"/>
</dbReference>
<dbReference type="Proteomes" id="UP000682733">
    <property type="component" value="Unassembled WGS sequence"/>
</dbReference>
<evidence type="ECO:0000259" key="2">
    <source>
        <dbReference type="PROSITE" id="PS50942"/>
    </source>
</evidence>
<feature type="region of interest" description="Disordered" evidence="1">
    <location>
        <begin position="484"/>
        <end position="542"/>
    </location>
</feature>
<protein>
    <recommendedName>
        <fullName evidence="2">ENTH domain-containing protein</fullName>
    </recommendedName>
</protein>
<dbReference type="SUPFAM" id="SSF48464">
    <property type="entry name" value="ENTH/VHS domain"/>
    <property type="match status" value="1"/>
</dbReference>
<feature type="compositionally biased region" description="Basic and acidic residues" evidence="1">
    <location>
        <begin position="203"/>
        <end position="214"/>
    </location>
</feature>
<feature type="compositionally biased region" description="Low complexity" evidence="1">
    <location>
        <begin position="345"/>
        <end position="388"/>
    </location>
</feature>
<gene>
    <name evidence="3" type="ORF">OVA965_LOCUS2020</name>
    <name evidence="4" type="ORF">TMI583_LOCUS2020</name>
</gene>
<dbReference type="PANTHER" id="PTHR12276:SF45">
    <property type="entry name" value="CLATHRIN INTERACTOR 1"/>
    <property type="match status" value="1"/>
</dbReference>
<dbReference type="GO" id="GO:0030125">
    <property type="term" value="C:clathrin vesicle coat"/>
    <property type="evidence" value="ECO:0007669"/>
    <property type="project" value="TreeGrafter"/>
</dbReference>
<feature type="domain" description="ENTH" evidence="2">
    <location>
        <begin position="1"/>
        <end position="114"/>
    </location>
</feature>
<sequence length="542" mass="60721">MPYKVRELVDKVTNIVMNYTESEAKIVEATNDESWGPPDSSLMYDTSLLVLLYLLKNGNEKVVTSAREHLYDLKSLESFSYSDEQGKDQGINIRHKVKEIIEFVQDDDRLRDERRKAKINRDKYVGMSGESQSYRYGDHYNDYDDSDSNNRSSSKTSNGNSGKRHKDFVELDGRWRSTNPGIIEDCVHKVEDVAQKVKELVLEQRRPSHDHEPDFSDDDDHSSRRRHTEFTDSPQIQRKDNIDNNYTDKKSKDSDFESSEKQQQRRTTVKSNEQSVPVKEIKQPAKTAISPPVQLPKPVVATPQIDLLSSDDFAPFQAAPVTQDADDDFGHFHEATVTQSVQQSPLFFTNPNPTTTTTTTPVSPTSLSLDPFDSLLPSPSSTINNSSTAGPVLKPIPASAATATTQNNQNDFDFFMSTSSQPQIFGQPSSQQFNAFQPQMTTSTSYQSIPKTHGGIMPSNNSFDNMWSDLSGKIDISLNTLSPHSRGGKQQNSLPMNQLTNNGFQSPTSPTSGFSPINSQLFQRPNTSTTQNMRGLRPALLK</sequence>
<dbReference type="EMBL" id="CAJNOK010000410">
    <property type="protein sequence ID" value="CAF0751143.1"/>
    <property type="molecule type" value="Genomic_DNA"/>
</dbReference>
<dbReference type="GO" id="GO:0030276">
    <property type="term" value="F:clathrin binding"/>
    <property type="evidence" value="ECO:0007669"/>
    <property type="project" value="TreeGrafter"/>
</dbReference>
<feature type="region of interest" description="Disordered" evidence="1">
    <location>
        <begin position="345"/>
        <end position="391"/>
    </location>
</feature>
<dbReference type="Proteomes" id="UP000677228">
    <property type="component" value="Unassembled WGS sequence"/>
</dbReference>
<dbReference type="InterPro" id="IPR013809">
    <property type="entry name" value="ENTH"/>
</dbReference>
<feature type="compositionally biased region" description="Basic and acidic residues" evidence="1">
    <location>
        <begin position="237"/>
        <end position="263"/>
    </location>
</feature>